<dbReference type="RefSeq" id="WP_053174916.1">
    <property type="nucleotide sequence ID" value="NZ_LGUV01000351.1"/>
</dbReference>
<proteinExistence type="predicted"/>
<organism evidence="2 3">
    <name type="scientific">Streptomyces virginiae</name>
    <name type="common">Streptomyces cinnamonensis</name>
    <dbReference type="NCBI Taxonomy" id="1961"/>
    <lineage>
        <taxon>Bacteria</taxon>
        <taxon>Bacillati</taxon>
        <taxon>Actinomycetota</taxon>
        <taxon>Actinomycetes</taxon>
        <taxon>Kitasatosporales</taxon>
        <taxon>Streptomycetaceae</taxon>
        <taxon>Streptomyces</taxon>
    </lineage>
</organism>
<dbReference type="EMBL" id="LGUV01000351">
    <property type="protein sequence ID" value="KOG46309.1"/>
    <property type="molecule type" value="Genomic_DNA"/>
</dbReference>
<feature type="region of interest" description="Disordered" evidence="1">
    <location>
        <begin position="1"/>
        <end position="20"/>
    </location>
</feature>
<gene>
    <name evidence="2" type="ORF">ADK75_27430</name>
</gene>
<evidence type="ECO:0000256" key="1">
    <source>
        <dbReference type="SAM" id="MobiDB-lite"/>
    </source>
</evidence>
<evidence type="ECO:0000313" key="2">
    <source>
        <dbReference type="EMBL" id="KOG46309.1"/>
    </source>
</evidence>
<protein>
    <submittedName>
        <fullName evidence="2">Uncharacterized protein</fullName>
    </submittedName>
</protein>
<accession>A0A0L8M7N8</accession>
<dbReference type="Proteomes" id="UP000037084">
    <property type="component" value="Unassembled WGS sequence"/>
</dbReference>
<sequence length="256" mass="26990">MTTQQDSLGPIGRLAGHRELDPGGLARRAEAEECEVRAVLRGSSREPDVLRRLAPVLGLHAGDLFVLAGAPVPEDLAPLDATAGRSIPSLVRRFVSLPPEARGEVLGLVRSLPQEERTEPVPVPRPYEEYPPGFGGVLLRMLANRNLNWNGSVRVLHTLAGLYVSAATIGGVGRGTVELTHHLLADFAIVLGIPVGDLTAMAGPVTEGGRRLSDPVPVLHSAGPDAAVLIRELSRLSAGQVHRVDTEAGAALGRMS</sequence>
<dbReference type="OrthoDB" id="3397450at2"/>
<dbReference type="PATRIC" id="fig|1961.12.peg.6119"/>
<comment type="caution">
    <text evidence="2">The sequence shown here is derived from an EMBL/GenBank/DDBJ whole genome shotgun (WGS) entry which is preliminary data.</text>
</comment>
<reference evidence="3" key="1">
    <citation type="submission" date="2015-07" db="EMBL/GenBank/DDBJ databases">
        <authorList>
            <consortium name="Consortium for Microbial Forensics and Genomics (microFORGE)"/>
            <person name="Knight B.M."/>
            <person name="Roberts D.P."/>
            <person name="Lin D."/>
            <person name="Hari K."/>
            <person name="Fletcher J."/>
            <person name="Melcher U."/>
            <person name="Blagden T."/>
            <person name="Winegar R.A."/>
        </authorList>
    </citation>
    <scope>NUCLEOTIDE SEQUENCE [LARGE SCALE GENOMIC DNA]</scope>
    <source>
        <strain evidence="3">NRRL B-1447</strain>
    </source>
</reference>
<dbReference type="AlphaFoldDB" id="A0A0L8M7N8"/>
<name>A0A0L8M7N8_STRVG</name>
<evidence type="ECO:0000313" key="3">
    <source>
        <dbReference type="Proteomes" id="UP000037084"/>
    </source>
</evidence>